<evidence type="ECO:0000313" key="1">
    <source>
        <dbReference type="EMBL" id="QRG69697.1"/>
    </source>
</evidence>
<dbReference type="RefSeq" id="WP_203356684.1">
    <property type="nucleotide sequence ID" value="NZ_CP069127.1"/>
</dbReference>
<reference evidence="1 2" key="1">
    <citation type="submission" date="2021-01" db="EMBL/GenBank/DDBJ databases">
        <title>Identification of strong promoters based on the transcriptome of Brevibacillus choshinensis.</title>
        <authorList>
            <person name="Yao D."/>
            <person name="Zhang K."/>
            <person name="Wu J."/>
        </authorList>
    </citation>
    <scope>NUCLEOTIDE SEQUENCE [LARGE SCALE GENOMIC DNA]</scope>
    <source>
        <strain evidence="1 2">HPD31-SP3</strain>
    </source>
</reference>
<keyword evidence="2" id="KW-1185">Reference proteome</keyword>
<dbReference type="Proteomes" id="UP000596248">
    <property type="component" value="Chromosome"/>
</dbReference>
<sequence>MLQSLSRWLWGKEDHEEVPFEAKKYVRNEMEQFTIAEPEQMLPYPQL</sequence>
<proteinExistence type="predicted"/>
<gene>
    <name evidence="1" type="ORF">JNE38_11565</name>
</gene>
<accession>A0ABX7FWB7</accession>
<dbReference type="EMBL" id="CP069127">
    <property type="protein sequence ID" value="QRG69697.1"/>
    <property type="molecule type" value="Genomic_DNA"/>
</dbReference>
<protein>
    <submittedName>
        <fullName evidence="1">Uncharacterized protein</fullName>
    </submittedName>
</protein>
<name>A0ABX7FWB7_BRECH</name>
<evidence type="ECO:0000313" key="2">
    <source>
        <dbReference type="Proteomes" id="UP000596248"/>
    </source>
</evidence>
<organism evidence="1 2">
    <name type="scientific">Brevibacillus choshinensis</name>
    <dbReference type="NCBI Taxonomy" id="54911"/>
    <lineage>
        <taxon>Bacteria</taxon>
        <taxon>Bacillati</taxon>
        <taxon>Bacillota</taxon>
        <taxon>Bacilli</taxon>
        <taxon>Bacillales</taxon>
        <taxon>Paenibacillaceae</taxon>
        <taxon>Brevibacillus</taxon>
    </lineage>
</organism>